<sequence length="588" mass="66830">SNSDQFKIKHEDLICFCEKFPYAHDFRNSELFIEIILNYHLNVFYNIGKGIDELRKVNFSCVSPISHSSFLFLFLSCFPFLFFFSLPILILDTLNLTLNQSSNNSPLNHLTSLSTISITHLTLSACPIISFHLCPFSIFSLISQSLLPMITVGLSSSSILFSLLLISPLTCLSQSVSFFISLGFVMDNLSGWKPSRSWLDGLIFYLHLLQIFQIFYLGNFMRNRSNLPESLRSNPAYAGFSILPAVQILSIVHRLGFVFNLAKILPCHWATSLSHPKNMYYCCPKLPECQGHIDSQLQKPCNQCRGLNSYVIRKHTDRKKLHPSCNPKCPVHNLDSKNKISVPEICYKLLGQLMIPNRNQFLMRQVSCQPDPMEHLPHSPKTSERNKVHQPVKCTRDSPRHFFHILGRRDEGVGAGGFEVRQGGGWWVVNLLVIETRAHFVITRTSWSLTWGSSLLDGNDQYARQVNSNIITGKVLDINKSYNRFHPELKLLEIYFKPTSHKLTTVLSKLSWTHQAAIQTPHVCIGRCFGTVTVQSAQMFGVTTEASCFLGVFAFQLQAVEQFLFALHKAHHLTQPSKPLCPYSTQTR</sequence>
<feature type="compositionally biased region" description="Basic and acidic residues" evidence="1">
    <location>
        <begin position="372"/>
        <end position="387"/>
    </location>
</feature>
<reference evidence="3 4" key="1">
    <citation type="submission" date="2015-08" db="EMBL/GenBank/DDBJ databases">
        <title>Next Generation Sequencing and Analysis of the Genome of Puccinia sorghi L Schw, the Causal Agent of Maize Common Rust.</title>
        <authorList>
            <person name="Rochi L."/>
            <person name="Burguener G."/>
            <person name="Darino M."/>
            <person name="Turjanski A."/>
            <person name="Kreff E."/>
            <person name="Dieguez M.J."/>
            <person name="Sacco F."/>
        </authorList>
    </citation>
    <scope>NUCLEOTIDE SEQUENCE [LARGE SCALE GENOMIC DNA]</scope>
    <source>
        <strain evidence="3 4">RO10H11247</strain>
    </source>
</reference>
<feature type="transmembrane region" description="Helical" evidence="2">
    <location>
        <begin position="70"/>
        <end position="90"/>
    </location>
</feature>
<feature type="transmembrane region" description="Helical" evidence="2">
    <location>
        <begin position="236"/>
        <end position="255"/>
    </location>
</feature>
<feature type="transmembrane region" description="Helical" evidence="2">
    <location>
        <begin position="110"/>
        <end position="134"/>
    </location>
</feature>
<keyword evidence="2" id="KW-0472">Membrane</keyword>
<evidence type="ECO:0000256" key="1">
    <source>
        <dbReference type="SAM" id="MobiDB-lite"/>
    </source>
</evidence>
<evidence type="ECO:0000313" key="4">
    <source>
        <dbReference type="Proteomes" id="UP000037035"/>
    </source>
</evidence>
<dbReference type="Proteomes" id="UP000037035">
    <property type="component" value="Unassembled WGS sequence"/>
</dbReference>
<dbReference type="VEuPathDB" id="FungiDB:VP01_2539g1"/>
<feature type="non-terminal residue" evidence="3">
    <location>
        <position position="1"/>
    </location>
</feature>
<gene>
    <name evidence="3" type="ORF">VP01_2539g1</name>
</gene>
<organism evidence="3 4">
    <name type="scientific">Puccinia sorghi</name>
    <dbReference type="NCBI Taxonomy" id="27349"/>
    <lineage>
        <taxon>Eukaryota</taxon>
        <taxon>Fungi</taxon>
        <taxon>Dikarya</taxon>
        <taxon>Basidiomycota</taxon>
        <taxon>Pucciniomycotina</taxon>
        <taxon>Pucciniomycetes</taxon>
        <taxon>Pucciniales</taxon>
        <taxon>Pucciniaceae</taxon>
        <taxon>Puccinia</taxon>
    </lineage>
</organism>
<dbReference type="AlphaFoldDB" id="A0A0L6V5C3"/>
<keyword evidence="4" id="KW-1185">Reference proteome</keyword>
<evidence type="ECO:0000256" key="2">
    <source>
        <dbReference type="SAM" id="Phobius"/>
    </source>
</evidence>
<keyword evidence="2" id="KW-0812">Transmembrane</keyword>
<evidence type="ECO:0000313" key="3">
    <source>
        <dbReference type="EMBL" id="KNZ55943.1"/>
    </source>
</evidence>
<proteinExistence type="predicted"/>
<accession>A0A0L6V5C3</accession>
<feature type="region of interest" description="Disordered" evidence="1">
    <location>
        <begin position="372"/>
        <end position="391"/>
    </location>
</feature>
<comment type="caution">
    <text evidence="3">The sequence shown here is derived from an EMBL/GenBank/DDBJ whole genome shotgun (WGS) entry which is preliminary data.</text>
</comment>
<feature type="transmembrane region" description="Helical" evidence="2">
    <location>
        <begin position="197"/>
        <end position="216"/>
    </location>
</feature>
<dbReference type="EMBL" id="LAVV01007435">
    <property type="protein sequence ID" value="KNZ55943.1"/>
    <property type="molecule type" value="Genomic_DNA"/>
</dbReference>
<keyword evidence="2" id="KW-1133">Transmembrane helix</keyword>
<protein>
    <submittedName>
        <fullName evidence="3">Uncharacterized protein</fullName>
    </submittedName>
</protein>
<name>A0A0L6V5C3_9BASI</name>